<accession>A0A1C4ENL8</accession>
<gene>
    <name evidence="1" type="ORF">BC05F1_03728</name>
</gene>
<organism evidence="1 2">
    <name type="scientific">Bacillus wiedmannii</name>
    <dbReference type="NCBI Taxonomy" id="1890302"/>
    <lineage>
        <taxon>Bacteria</taxon>
        <taxon>Bacillati</taxon>
        <taxon>Bacillota</taxon>
        <taxon>Bacilli</taxon>
        <taxon>Bacillales</taxon>
        <taxon>Bacillaceae</taxon>
        <taxon>Bacillus</taxon>
        <taxon>Bacillus cereus group</taxon>
    </lineage>
</organism>
<evidence type="ECO:0000313" key="1">
    <source>
        <dbReference type="EMBL" id="SCC45127.1"/>
    </source>
</evidence>
<evidence type="ECO:0000313" key="2">
    <source>
        <dbReference type="Proteomes" id="UP000196052"/>
    </source>
</evidence>
<dbReference type="EMBL" id="FMBE01000013">
    <property type="protein sequence ID" value="SCC45127.1"/>
    <property type="molecule type" value="Genomic_DNA"/>
</dbReference>
<dbReference type="Proteomes" id="UP000196052">
    <property type="component" value="Unassembled WGS sequence"/>
</dbReference>
<protein>
    <submittedName>
        <fullName evidence="1">Uncharacterized protein</fullName>
    </submittedName>
</protein>
<name>A0A1C4ENL8_9BACI</name>
<reference evidence="2" key="1">
    <citation type="submission" date="2016-08" db="EMBL/GenBank/DDBJ databases">
        <authorList>
            <person name="Loux V."/>
            <person name="Rue O."/>
        </authorList>
    </citation>
    <scope>NUCLEOTIDE SEQUENCE [LARGE SCALE GENOMIC DNA]</scope>
    <source>
        <strain evidence="2">INRA Bc05-F1</strain>
    </source>
</reference>
<proteinExistence type="predicted"/>
<sequence>MTNPTPNKHPENN</sequence>